<evidence type="ECO:0000256" key="2">
    <source>
        <dbReference type="ARBA" id="ARBA00002819"/>
    </source>
</evidence>
<dbReference type="GO" id="GO:0004174">
    <property type="term" value="F:electron-transferring-flavoprotein dehydrogenase activity"/>
    <property type="evidence" value="ECO:0007669"/>
    <property type="project" value="UniProtKB-UniRule"/>
</dbReference>
<dbReference type="Gene3D" id="3.50.50.60">
    <property type="entry name" value="FAD/NAD(P)-binding domain"/>
    <property type="match status" value="1"/>
</dbReference>
<evidence type="ECO:0000256" key="3">
    <source>
        <dbReference type="ARBA" id="ARBA00022448"/>
    </source>
</evidence>
<gene>
    <name evidence="18" type="ORF">AUP44_22535</name>
</gene>
<dbReference type="FunFam" id="3.30.70.20:FF:000012">
    <property type="entry name" value="Electron transfer flavoprotein-ubiquinone oxidoreductase, mitochondrial"/>
    <property type="match status" value="1"/>
</dbReference>
<dbReference type="InterPro" id="IPR023753">
    <property type="entry name" value="FAD/NAD-binding_dom"/>
</dbReference>
<evidence type="ECO:0000256" key="7">
    <source>
        <dbReference type="ARBA" id="ARBA00022827"/>
    </source>
</evidence>
<evidence type="ECO:0000256" key="5">
    <source>
        <dbReference type="ARBA" id="ARBA00022630"/>
    </source>
</evidence>
<keyword evidence="3 14" id="KW-0813">Transport</keyword>
<feature type="domain" description="ETF-QO/FixX C-terminal" evidence="15">
    <location>
        <begin position="439"/>
        <end position="539"/>
    </location>
</feature>
<evidence type="ECO:0000313" key="18">
    <source>
        <dbReference type="EMBL" id="KYO56112.1"/>
    </source>
</evidence>
<dbReference type="OrthoDB" id="9766632at2"/>
<feature type="domain" description="ETF-QO/FixC ubiquinone-binding" evidence="17">
    <location>
        <begin position="208"/>
        <end position="301"/>
    </location>
</feature>
<keyword evidence="7 14" id="KW-0274">FAD</keyword>
<protein>
    <recommendedName>
        <fullName evidence="14">Electron transfer flavoprotein-ubiquinone oxidoreductase</fullName>
        <shortName evidence="14">ETF-QO</shortName>
        <ecNumber evidence="14">1.5.5.1</ecNumber>
    </recommendedName>
</protein>
<dbReference type="PANTHER" id="PTHR10617">
    <property type="entry name" value="ELECTRON TRANSFER FLAVOPROTEIN-UBIQUINONE OXIDOREDUCTASE"/>
    <property type="match status" value="1"/>
</dbReference>
<evidence type="ECO:0000256" key="13">
    <source>
        <dbReference type="ARBA" id="ARBA00052682"/>
    </source>
</evidence>
<evidence type="ECO:0000256" key="8">
    <source>
        <dbReference type="ARBA" id="ARBA00022982"/>
    </source>
</evidence>
<feature type="domain" description="FAD/NAD(P)-binding" evidence="16">
    <location>
        <begin position="8"/>
        <end position="65"/>
    </location>
</feature>
<evidence type="ECO:0000256" key="1">
    <source>
        <dbReference type="ARBA" id="ARBA00001974"/>
    </source>
</evidence>
<keyword evidence="9 14" id="KW-0560">Oxidoreductase</keyword>
<dbReference type="EC" id="1.5.5.1" evidence="14"/>
<keyword evidence="8 14" id="KW-0249">Electron transport</keyword>
<evidence type="ECO:0000256" key="10">
    <source>
        <dbReference type="ARBA" id="ARBA00023004"/>
    </source>
</evidence>
<name>A0A162LP48_9PROT</name>
<evidence type="ECO:0000259" key="16">
    <source>
        <dbReference type="Pfam" id="PF07992"/>
    </source>
</evidence>
<dbReference type="SUPFAM" id="SSF51905">
    <property type="entry name" value="FAD/NAD(P)-binding domain"/>
    <property type="match status" value="1"/>
</dbReference>
<comment type="catalytic activity">
    <reaction evidence="13 14">
        <text>a ubiquinone + reduced [electron-transfer flavoprotein] = a ubiquinol + oxidized [electron-transfer flavoprotein] + H(+)</text>
        <dbReference type="Rhea" id="RHEA:24052"/>
        <dbReference type="Rhea" id="RHEA-COMP:9565"/>
        <dbReference type="Rhea" id="RHEA-COMP:9566"/>
        <dbReference type="Rhea" id="RHEA-COMP:10685"/>
        <dbReference type="Rhea" id="RHEA-COMP:10686"/>
        <dbReference type="ChEBI" id="CHEBI:15378"/>
        <dbReference type="ChEBI" id="CHEBI:16389"/>
        <dbReference type="ChEBI" id="CHEBI:17976"/>
        <dbReference type="ChEBI" id="CHEBI:57692"/>
        <dbReference type="ChEBI" id="CHEBI:58307"/>
        <dbReference type="EC" id="1.5.5.1"/>
    </reaction>
</comment>
<keyword evidence="10 14" id="KW-0408">Iron</keyword>
<sequence length="542" mass="59604">MEREVMEFDVVIVGAGPAGLSAAIRLKQLAAENDHDVSVCVIEKGSEVGAHILAGACFEPRALNELIPDWKEKGAPLNQPADEDRFLLLTESNHIRLPTPPQMNNHGNYVISLGNLARWLAEQAEALEVEVYPGFAAAEVLYDEQGRVKGVATGDLGIGRDGEQKSGYTPGVELHAKYTLFAEGARGSLTRMLTDKFGLRDNCDPQTYGIGIKELWEIDPAKHKPGLVIHTIGWPLDTKTYSGSFLYHMENNQVAVGLVIGLDYQNPHISPFDEFQRLKQHPALRDYFEGAKRIAYGARALTEGGFQSVPQLAFPGGVLIGCTAGFMNVPKVKGSHTAMKTGMLAAEAAFEALKDGRANDVLDAYPALYEQSWVHQELKKVRNIRPSFNKGLLAGLAYSALDTYLFRGNAPWTFHHHEDHKSLKPASACKKIVYPKPDGKISFDKLSSVFLSNTNHEEDQPIHLRLKDPSVPVTVNLPTYDAPEQRYCPAGVYEIVQEDAGPRLQINAQNCVHCKTCDIKDPTQNIVWTVPEGAGGPNYPNM</sequence>
<dbReference type="PRINTS" id="PR00420">
    <property type="entry name" value="RNGMNOXGNASE"/>
</dbReference>
<keyword evidence="6 14" id="KW-0479">Metal-binding</keyword>
<dbReference type="Pfam" id="PF07992">
    <property type="entry name" value="Pyr_redox_2"/>
    <property type="match status" value="1"/>
</dbReference>
<accession>A0A162LP48</accession>
<evidence type="ECO:0000256" key="6">
    <source>
        <dbReference type="ARBA" id="ARBA00022723"/>
    </source>
</evidence>
<proteinExistence type="predicted"/>
<keyword evidence="12 14" id="KW-0830">Ubiquinone</keyword>
<dbReference type="GO" id="GO:0046872">
    <property type="term" value="F:metal ion binding"/>
    <property type="evidence" value="ECO:0007669"/>
    <property type="project" value="UniProtKB-KW"/>
</dbReference>
<dbReference type="InterPro" id="IPR007859">
    <property type="entry name" value="ETF-QO/FixX_C"/>
</dbReference>
<dbReference type="Gene3D" id="3.30.9.90">
    <property type="match status" value="1"/>
</dbReference>
<keyword evidence="4" id="KW-0004">4Fe-4S</keyword>
<dbReference type="Pfam" id="PF21162">
    <property type="entry name" value="ETFQO_UQ-bd"/>
    <property type="match status" value="1"/>
</dbReference>
<dbReference type="InterPro" id="IPR040156">
    <property type="entry name" value="ETF-QO"/>
</dbReference>
<dbReference type="SUPFAM" id="SSF54373">
    <property type="entry name" value="FAD-linked reductases, C-terminal domain"/>
    <property type="match status" value="1"/>
</dbReference>
<evidence type="ECO:0000256" key="14">
    <source>
        <dbReference type="RuleBase" id="RU366068"/>
    </source>
</evidence>
<dbReference type="Gene3D" id="3.30.70.20">
    <property type="match status" value="1"/>
</dbReference>
<comment type="cofactor">
    <cofactor evidence="1 14">
        <name>FAD</name>
        <dbReference type="ChEBI" id="CHEBI:57692"/>
    </cofactor>
</comment>
<evidence type="ECO:0000259" key="17">
    <source>
        <dbReference type="Pfam" id="PF21162"/>
    </source>
</evidence>
<reference evidence="18 19" key="1">
    <citation type="submission" date="2015-12" db="EMBL/GenBank/DDBJ databases">
        <title>Genome sequence of Tistrella mobilis MCCC 1A02139.</title>
        <authorList>
            <person name="Lu L."/>
            <person name="Lai Q."/>
            <person name="Shao Z."/>
            <person name="Qian P."/>
        </authorList>
    </citation>
    <scope>NUCLEOTIDE SEQUENCE [LARGE SCALE GENOMIC DNA]</scope>
    <source>
        <strain evidence="18 19">MCCC 1A02139</strain>
    </source>
</reference>
<evidence type="ECO:0000256" key="12">
    <source>
        <dbReference type="ARBA" id="ARBA00023075"/>
    </source>
</evidence>
<evidence type="ECO:0000259" key="15">
    <source>
        <dbReference type="Pfam" id="PF05187"/>
    </source>
</evidence>
<keyword evidence="11 14" id="KW-0411">Iron-sulfur</keyword>
<dbReference type="GeneID" id="97243474"/>
<comment type="function">
    <text evidence="2 14">Accepts electrons from ETF and reduces ubiquinone.</text>
</comment>
<evidence type="ECO:0000256" key="9">
    <source>
        <dbReference type="ARBA" id="ARBA00023002"/>
    </source>
</evidence>
<dbReference type="GO" id="GO:0051539">
    <property type="term" value="F:4 iron, 4 sulfur cluster binding"/>
    <property type="evidence" value="ECO:0007669"/>
    <property type="project" value="UniProtKB-UniRule"/>
</dbReference>
<dbReference type="Pfam" id="PF05187">
    <property type="entry name" value="Fer4_ETF_QO"/>
    <property type="match status" value="1"/>
</dbReference>
<dbReference type="Proteomes" id="UP000075787">
    <property type="component" value="Unassembled WGS sequence"/>
</dbReference>
<comment type="caution">
    <text evidence="18">The sequence shown here is derived from an EMBL/GenBank/DDBJ whole genome shotgun (WGS) entry which is preliminary data.</text>
</comment>
<dbReference type="PANTHER" id="PTHR10617:SF107">
    <property type="entry name" value="ELECTRON TRANSFER FLAVOPROTEIN-UBIQUINONE OXIDOREDUCTASE, MITOCHONDRIAL"/>
    <property type="match status" value="1"/>
</dbReference>
<organism evidence="18 19">
    <name type="scientific">Tistrella mobilis</name>
    <dbReference type="NCBI Taxonomy" id="171437"/>
    <lineage>
        <taxon>Bacteria</taxon>
        <taxon>Pseudomonadati</taxon>
        <taxon>Pseudomonadota</taxon>
        <taxon>Alphaproteobacteria</taxon>
        <taxon>Geminicoccales</taxon>
        <taxon>Geminicoccaceae</taxon>
        <taxon>Tistrella</taxon>
    </lineage>
</organism>
<dbReference type="RefSeq" id="WP_062762009.1">
    <property type="nucleotide sequence ID" value="NZ_CP121027.1"/>
</dbReference>
<dbReference type="AlphaFoldDB" id="A0A162LP48"/>
<keyword evidence="5 14" id="KW-0285">Flavoprotein</keyword>
<dbReference type="InterPro" id="IPR049398">
    <property type="entry name" value="ETF-QO/FixC_UQ-bd"/>
</dbReference>
<evidence type="ECO:0000256" key="4">
    <source>
        <dbReference type="ARBA" id="ARBA00022485"/>
    </source>
</evidence>
<evidence type="ECO:0000256" key="11">
    <source>
        <dbReference type="ARBA" id="ARBA00023014"/>
    </source>
</evidence>
<evidence type="ECO:0000313" key="19">
    <source>
        <dbReference type="Proteomes" id="UP000075787"/>
    </source>
</evidence>
<dbReference type="SUPFAM" id="SSF54862">
    <property type="entry name" value="4Fe-4S ferredoxins"/>
    <property type="match status" value="1"/>
</dbReference>
<comment type="cofactor">
    <cofactor evidence="14">
        <name>[4Fe-4S] cluster</name>
        <dbReference type="ChEBI" id="CHEBI:49883"/>
    </cofactor>
    <text evidence="14">Binds 1 [4Fe-4S] cluster.</text>
</comment>
<dbReference type="EMBL" id="LPZR01000050">
    <property type="protein sequence ID" value="KYO56112.1"/>
    <property type="molecule type" value="Genomic_DNA"/>
</dbReference>
<dbReference type="InterPro" id="IPR036188">
    <property type="entry name" value="FAD/NAD-bd_sf"/>
</dbReference>